<reference evidence="1" key="1">
    <citation type="submission" date="2020-02" db="EMBL/GenBank/DDBJ databases">
        <title>WGS of Carbapenem-Resistant Enterobacteriaceae.</title>
        <authorList>
            <person name="Tokajian S."/>
            <person name="El Chaar M."/>
            <person name="El Khoury M."/>
        </authorList>
    </citation>
    <scope>NUCLEOTIDE SEQUENCE</scope>
    <source>
        <strain evidence="1">EHM_71</strain>
    </source>
</reference>
<sequence>MRALLHPVIVRELGVVLLKPGKELLSLFGSGRVLIERQPASMSGYQTGRVPDARQPLAENEQLRTFFLNENVIRAAGGIRGLDYWLLHYGGGKCQNTHGDYHYHELTVMHHEPGSILLCGYCDNELRDQHTEALAELACRNVIAFVLDSVRISLGMDKAREISLAELSWWAVRAGVTEALPEFAAREALRLPEDSKIGRESDITPGIPATSILAEKVAAVDVPDIMAEPLVGVLVDPAPPQSFMRRPKRLRWECREYLDWVKTQPCECCQQQSDDPHHLIGWGQGGMATKAHDIFAIPLCRKHHNELHNDRRAFERKYGSQPEMIIKVLDRAYALGVLA</sequence>
<dbReference type="InterPro" id="IPR003615">
    <property type="entry name" value="HNH_nuc"/>
</dbReference>
<gene>
    <name evidence="1" type="ORF">G5635_01525</name>
</gene>
<dbReference type="InterPro" id="IPR010373">
    <property type="entry name" value="DUF968"/>
</dbReference>
<dbReference type="EMBL" id="JAAJRM010000001">
    <property type="protein sequence ID" value="NGF41094.1"/>
    <property type="molecule type" value="Genomic_DNA"/>
</dbReference>
<dbReference type="AlphaFoldDB" id="A0A6G4MIT0"/>
<name>A0A6G4MIT0_9ENTR</name>
<accession>A0A6G4MIT0</accession>
<dbReference type="Pfam" id="PF06147">
    <property type="entry name" value="DUF968"/>
    <property type="match status" value="1"/>
</dbReference>
<proteinExistence type="predicted"/>
<protein>
    <submittedName>
        <fullName evidence="1">DUF968 domain-containing protein</fullName>
    </submittedName>
</protein>
<organism evidence="1">
    <name type="scientific">Enterobacter hormaechei</name>
    <dbReference type="NCBI Taxonomy" id="158836"/>
    <lineage>
        <taxon>Bacteria</taxon>
        <taxon>Pseudomonadati</taxon>
        <taxon>Pseudomonadota</taxon>
        <taxon>Gammaproteobacteria</taxon>
        <taxon>Enterobacterales</taxon>
        <taxon>Enterobacteriaceae</taxon>
        <taxon>Enterobacter</taxon>
        <taxon>Enterobacter cloacae complex</taxon>
    </lineage>
</organism>
<comment type="caution">
    <text evidence="1">The sequence shown here is derived from an EMBL/GenBank/DDBJ whole genome shotgun (WGS) entry which is preliminary data.</text>
</comment>
<dbReference type="RefSeq" id="WP_163358391.1">
    <property type="nucleotide sequence ID" value="NZ_JAAJRM010000001.1"/>
</dbReference>
<dbReference type="Gene3D" id="3.30.40.190">
    <property type="match status" value="1"/>
</dbReference>
<evidence type="ECO:0000313" key="1">
    <source>
        <dbReference type="EMBL" id="NGF41094.1"/>
    </source>
</evidence>
<dbReference type="CDD" id="cd00085">
    <property type="entry name" value="HNHc"/>
    <property type="match status" value="1"/>
</dbReference>